<evidence type="ECO:0000256" key="2">
    <source>
        <dbReference type="ARBA" id="ARBA00022598"/>
    </source>
</evidence>
<keyword evidence="2" id="KW-0436">Ligase</keyword>
<feature type="domain" description="AMP-dependent synthetase/ligase" evidence="3">
    <location>
        <begin position="35"/>
        <end position="386"/>
    </location>
</feature>
<dbReference type="InterPro" id="IPR042099">
    <property type="entry name" value="ANL_N_sf"/>
</dbReference>
<evidence type="ECO:0000259" key="3">
    <source>
        <dbReference type="Pfam" id="PF00501"/>
    </source>
</evidence>
<sequence length="537" mass="58360">MVNGQQAAPSWDDIRDAKVDLRGADRTVNRLLIAAAAAFGDSVALTDGVTAITYTDLPAYAAGAAGGLHAAGVGHGDRVVVVSANRLELLEIFLGCSWLGAIFVPLNPDSPVEQLATFLQYVEPTAILAEAACFAAVHEAASDLVRVGMIGESDDATAGVTEWQWKPAEPREPSASEPASPLSILMTSGTTGVSKGVVCPHGQFIQWGDSVGALLNLTPADVAYTCLPLFHTNALNGVIQSLIHGSRFHIGERFSVSRFWERIIDAEATVTYLLGATVSMLLTRTPGEVDRAHGVSRILAPGTTTAVVTEFERRFGSELIEGHGMTETNLTIAPPRKERRLGFMGTVVEGFEATAVDEHGMEVEDGIPGELLLRTSIPDAFSLGYWHMPEATEAANRSGWFHSGDRVVREQGWYRFLDRIKDVIRRRGENISAWEVEQVLDSIPGVIRSAVIPVPSEFGEDEVMAFIRTADGAVGDSRAIIDSCERRLPRYAVPRYLDYVTEFPLTDTGKIRKHELRLIGVTETTWDSTEYRASRSR</sequence>
<feature type="domain" description="AMP-binding enzyme C-terminal" evidence="4">
    <location>
        <begin position="435"/>
        <end position="510"/>
    </location>
</feature>
<protein>
    <submittedName>
        <fullName evidence="5">Unannotated protein</fullName>
    </submittedName>
</protein>
<dbReference type="InterPro" id="IPR000873">
    <property type="entry name" value="AMP-dep_synth/lig_dom"/>
</dbReference>
<proteinExistence type="inferred from homology"/>
<dbReference type="PROSITE" id="PS00455">
    <property type="entry name" value="AMP_BINDING"/>
    <property type="match status" value="1"/>
</dbReference>
<dbReference type="PANTHER" id="PTHR43201:SF5">
    <property type="entry name" value="MEDIUM-CHAIN ACYL-COA LIGASE ACSF2, MITOCHONDRIAL"/>
    <property type="match status" value="1"/>
</dbReference>
<reference evidence="5" key="1">
    <citation type="submission" date="2020-05" db="EMBL/GenBank/DDBJ databases">
        <authorList>
            <person name="Chiriac C."/>
            <person name="Salcher M."/>
            <person name="Ghai R."/>
            <person name="Kavagutti S V."/>
        </authorList>
    </citation>
    <scope>NUCLEOTIDE SEQUENCE</scope>
</reference>
<dbReference type="EMBL" id="CAEZYZ010000243">
    <property type="protein sequence ID" value="CAB4760462.1"/>
    <property type="molecule type" value="Genomic_DNA"/>
</dbReference>
<dbReference type="InterPro" id="IPR020845">
    <property type="entry name" value="AMP-binding_CS"/>
</dbReference>
<evidence type="ECO:0000256" key="1">
    <source>
        <dbReference type="ARBA" id="ARBA00006432"/>
    </source>
</evidence>
<dbReference type="Pfam" id="PF13193">
    <property type="entry name" value="AMP-binding_C"/>
    <property type="match status" value="1"/>
</dbReference>
<evidence type="ECO:0000313" key="5">
    <source>
        <dbReference type="EMBL" id="CAB4760462.1"/>
    </source>
</evidence>
<dbReference type="Gene3D" id="3.30.300.30">
    <property type="match status" value="1"/>
</dbReference>
<dbReference type="Gene3D" id="3.40.50.12780">
    <property type="entry name" value="N-terminal domain of ligase-like"/>
    <property type="match status" value="1"/>
</dbReference>
<organism evidence="5">
    <name type="scientific">freshwater metagenome</name>
    <dbReference type="NCBI Taxonomy" id="449393"/>
    <lineage>
        <taxon>unclassified sequences</taxon>
        <taxon>metagenomes</taxon>
        <taxon>ecological metagenomes</taxon>
    </lineage>
</organism>
<dbReference type="Pfam" id="PF00501">
    <property type="entry name" value="AMP-binding"/>
    <property type="match status" value="1"/>
</dbReference>
<dbReference type="InterPro" id="IPR045851">
    <property type="entry name" value="AMP-bd_C_sf"/>
</dbReference>
<dbReference type="GO" id="GO:0006631">
    <property type="term" value="P:fatty acid metabolic process"/>
    <property type="evidence" value="ECO:0007669"/>
    <property type="project" value="TreeGrafter"/>
</dbReference>
<gene>
    <name evidence="5" type="ORF">UFOPK2810_01320</name>
</gene>
<dbReference type="AlphaFoldDB" id="A0A6J6UL15"/>
<accession>A0A6J6UL15</accession>
<dbReference type="PANTHER" id="PTHR43201">
    <property type="entry name" value="ACYL-COA SYNTHETASE"/>
    <property type="match status" value="1"/>
</dbReference>
<comment type="similarity">
    <text evidence="1">Belongs to the ATP-dependent AMP-binding enzyme family.</text>
</comment>
<dbReference type="GO" id="GO:0031956">
    <property type="term" value="F:medium-chain fatty acid-CoA ligase activity"/>
    <property type="evidence" value="ECO:0007669"/>
    <property type="project" value="TreeGrafter"/>
</dbReference>
<dbReference type="SUPFAM" id="SSF56801">
    <property type="entry name" value="Acetyl-CoA synthetase-like"/>
    <property type="match status" value="1"/>
</dbReference>
<dbReference type="InterPro" id="IPR025110">
    <property type="entry name" value="AMP-bd_C"/>
</dbReference>
<evidence type="ECO:0000259" key="4">
    <source>
        <dbReference type="Pfam" id="PF13193"/>
    </source>
</evidence>
<name>A0A6J6UL15_9ZZZZ</name>